<dbReference type="GO" id="GO:0005576">
    <property type="term" value="C:extracellular region"/>
    <property type="evidence" value="ECO:0007669"/>
    <property type="project" value="TreeGrafter"/>
</dbReference>
<evidence type="ECO:0000259" key="1">
    <source>
        <dbReference type="Pfam" id="PF01593"/>
    </source>
</evidence>
<dbReference type="Pfam" id="PF13450">
    <property type="entry name" value="NAD_binding_8"/>
    <property type="match status" value="1"/>
</dbReference>
<organism evidence="2 3">
    <name type="scientific">Elysia chlorotica</name>
    <name type="common">Eastern emerald elysia</name>
    <name type="synonym">Sea slug</name>
    <dbReference type="NCBI Taxonomy" id="188477"/>
    <lineage>
        <taxon>Eukaryota</taxon>
        <taxon>Metazoa</taxon>
        <taxon>Spiralia</taxon>
        <taxon>Lophotrochozoa</taxon>
        <taxon>Mollusca</taxon>
        <taxon>Gastropoda</taxon>
        <taxon>Heterobranchia</taxon>
        <taxon>Euthyneura</taxon>
        <taxon>Panpulmonata</taxon>
        <taxon>Sacoglossa</taxon>
        <taxon>Placobranchoidea</taxon>
        <taxon>Plakobranchidae</taxon>
        <taxon>Elysia</taxon>
    </lineage>
</organism>
<dbReference type="Gene3D" id="3.50.50.60">
    <property type="entry name" value="FAD/NAD(P)-binding domain"/>
    <property type="match status" value="1"/>
</dbReference>
<dbReference type="InterPro" id="IPR002937">
    <property type="entry name" value="Amino_oxidase"/>
</dbReference>
<dbReference type="STRING" id="188477.A0A3S0Z9Z3"/>
<dbReference type="PANTHER" id="PTHR23357:SF1">
    <property type="entry name" value="RENALASE"/>
    <property type="match status" value="1"/>
</dbReference>
<comment type="caution">
    <text evidence="2">The sequence shown here is derived from an EMBL/GenBank/DDBJ whole genome shotgun (WGS) entry which is preliminary data.</text>
</comment>
<dbReference type="OrthoDB" id="2161133at2759"/>
<dbReference type="InterPro" id="IPR040174">
    <property type="entry name" value="RNLS"/>
</dbReference>
<reference evidence="2 3" key="1">
    <citation type="submission" date="2019-01" db="EMBL/GenBank/DDBJ databases">
        <title>A draft genome assembly of the solar-powered sea slug Elysia chlorotica.</title>
        <authorList>
            <person name="Cai H."/>
            <person name="Li Q."/>
            <person name="Fang X."/>
            <person name="Li J."/>
            <person name="Curtis N.E."/>
            <person name="Altenburger A."/>
            <person name="Shibata T."/>
            <person name="Feng M."/>
            <person name="Maeda T."/>
            <person name="Schwartz J.A."/>
            <person name="Shigenobu S."/>
            <person name="Lundholm N."/>
            <person name="Nishiyama T."/>
            <person name="Yang H."/>
            <person name="Hasebe M."/>
            <person name="Li S."/>
            <person name="Pierce S.K."/>
            <person name="Wang J."/>
        </authorList>
    </citation>
    <scope>NUCLEOTIDE SEQUENCE [LARGE SCALE GENOMIC DNA]</scope>
    <source>
        <strain evidence="2">EC2010</strain>
        <tissue evidence="2">Whole organism of an adult</tissue>
    </source>
</reference>
<gene>
    <name evidence="2" type="ORF">EGW08_022110</name>
</gene>
<dbReference type="GO" id="GO:0016651">
    <property type="term" value="F:oxidoreductase activity, acting on NAD(P)H"/>
    <property type="evidence" value="ECO:0007669"/>
    <property type="project" value="InterPro"/>
</dbReference>
<protein>
    <recommendedName>
        <fullName evidence="1">Amine oxidase domain-containing protein</fullName>
    </recommendedName>
</protein>
<dbReference type="Gene3D" id="3.90.660.10">
    <property type="match status" value="1"/>
</dbReference>
<dbReference type="Proteomes" id="UP000271974">
    <property type="component" value="Unassembled WGS sequence"/>
</dbReference>
<dbReference type="PANTHER" id="PTHR23357">
    <property type="entry name" value="RENALASE"/>
    <property type="match status" value="1"/>
</dbReference>
<feature type="domain" description="Amine oxidase" evidence="1">
    <location>
        <begin position="116"/>
        <end position="360"/>
    </location>
</feature>
<dbReference type="AlphaFoldDB" id="A0A3S0Z9Z3"/>
<evidence type="ECO:0000313" key="2">
    <source>
        <dbReference type="EMBL" id="RUS70126.1"/>
    </source>
</evidence>
<accession>A0A3S0Z9Z3</accession>
<evidence type="ECO:0000313" key="3">
    <source>
        <dbReference type="Proteomes" id="UP000271974"/>
    </source>
</evidence>
<sequence length="374" mass="41086">MVIFYNRCTRDNVSSMLEKMARVLVVGAGMTGAATAASIRQHIPEIGSITIWDKGRGAGGRMSTARCPQDSSITADLGAQYITLTKEYSDKRQSIYSELIQHNILSHMTGKIEGPNNFDEPGAQHFVTPKGVSSLVKYFINKSGAEVKYQRTVADVSFDSDKKIKVETKEAITENFDVVILTLPVPQILQLNGSVHDLIDREADLKCGLQSVSYSSRYALAMFFPPNTTLPVSWSAQYLADDPCIRYMAVDQVKRGLETNSAGQSLVVHTHVPFGLSHLEEDMESVKATVMSRVREILPGLPEPLSAKIQRWRYSQIHKAYKDSPGCVVLNKKPLVILAGDGFSHSTFDGCLDSAEAVVRSLKENLQSSPTSGL</sequence>
<keyword evidence="3" id="KW-1185">Reference proteome</keyword>
<dbReference type="EMBL" id="RQTK01001485">
    <property type="protein sequence ID" value="RUS70126.1"/>
    <property type="molecule type" value="Genomic_DNA"/>
</dbReference>
<proteinExistence type="predicted"/>
<dbReference type="Pfam" id="PF01593">
    <property type="entry name" value="Amino_oxidase"/>
    <property type="match status" value="1"/>
</dbReference>
<name>A0A3S0Z9Z3_ELYCH</name>
<dbReference type="InterPro" id="IPR036188">
    <property type="entry name" value="FAD/NAD-bd_sf"/>
</dbReference>
<dbReference type="SUPFAM" id="SSF51905">
    <property type="entry name" value="FAD/NAD(P)-binding domain"/>
    <property type="match status" value="1"/>
</dbReference>